<accession>A0AA88IQI1</accession>
<proteinExistence type="predicted"/>
<reference evidence="2" key="1">
    <citation type="submission" date="2023-08" db="EMBL/GenBank/DDBJ databases">
        <title>Pelteobagrus vachellii genome.</title>
        <authorList>
            <person name="Liu H."/>
        </authorList>
    </citation>
    <scope>NUCLEOTIDE SEQUENCE</scope>
    <source>
        <strain evidence="2">PRFRI_2022a</strain>
        <tissue evidence="2">Muscle</tissue>
    </source>
</reference>
<name>A0AA88IQI1_TACVA</name>
<sequence length="103" mass="11288">MSLMKPLHTSQQPDSLIPLRQAVNHAATALDSMPPTVLLQHAENGHVACQRGWNPIGLTPQQILVFGDMAHNAAQSQSSRRRRVTWPTVRQQPDSSSSADLSN</sequence>
<gene>
    <name evidence="2" type="ORF">Q7C36_021707</name>
</gene>
<keyword evidence="3" id="KW-1185">Reference proteome</keyword>
<dbReference type="AlphaFoldDB" id="A0AA88IQI1"/>
<organism evidence="2 3">
    <name type="scientific">Tachysurus vachellii</name>
    <name type="common">Darkbarbel catfish</name>
    <name type="synonym">Pelteobagrus vachellii</name>
    <dbReference type="NCBI Taxonomy" id="175792"/>
    <lineage>
        <taxon>Eukaryota</taxon>
        <taxon>Metazoa</taxon>
        <taxon>Chordata</taxon>
        <taxon>Craniata</taxon>
        <taxon>Vertebrata</taxon>
        <taxon>Euteleostomi</taxon>
        <taxon>Actinopterygii</taxon>
        <taxon>Neopterygii</taxon>
        <taxon>Teleostei</taxon>
        <taxon>Ostariophysi</taxon>
        <taxon>Siluriformes</taxon>
        <taxon>Bagridae</taxon>
        <taxon>Tachysurus</taxon>
    </lineage>
</organism>
<evidence type="ECO:0000313" key="2">
    <source>
        <dbReference type="EMBL" id="KAK2817774.1"/>
    </source>
</evidence>
<feature type="region of interest" description="Disordered" evidence="1">
    <location>
        <begin position="72"/>
        <end position="103"/>
    </location>
</feature>
<evidence type="ECO:0000256" key="1">
    <source>
        <dbReference type="SAM" id="MobiDB-lite"/>
    </source>
</evidence>
<dbReference type="Proteomes" id="UP001187315">
    <property type="component" value="Unassembled WGS sequence"/>
</dbReference>
<dbReference type="EMBL" id="JAVHJS010000024">
    <property type="protein sequence ID" value="KAK2817774.1"/>
    <property type="molecule type" value="Genomic_DNA"/>
</dbReference>
<comment type="caution">
    <text evidence="2">The sequence shown here is derived from an EMBL/GenBank/DDBJ whole genome shotgun (WGS) entry which is preliminary data.</text>
</comment>
<protein>
    <submittedName>
        <fullName evidence="2">Uncharacterized protein</fullName>
    </submittedName>
</protein>
<feature type="compositionally biased region" description="Polar residues" evidence="1">
    <location>
        <begin position="88"/>
        <end position="103"/>
    </location>
</feature>
<evidence type="ECO:0000313" key="3">
    <source>
        <dbReference type="Proteomes" id="UP001187315"/>
    </source>
</evidence>